<dbReference type="HAMAP" id="MF_01008">
    <property type="entry name" value="MraZ"/>
    <property type="match status" value="1"/>
</dbReference>
<evidence type="ECO:0000256" key="6">
    <source>
        <dbReference type="ARBA" id="ARBA00023163"/>
    </source>
</evidence>
<reference evidence="9 10" key="2">
    <citation type="journal article" date="2013" name="PLoS ONE">
        <title>INDIGO - INtegrated Data Warehouse of MIcrobial GenOmes with Examples from the Red Sea Extremophiles.</title>
        <authorList>
            <person name="Alam I."/>
            <person name="Antunes A."/>
            <person name="Kamau A.A."/>
            <person name="Ba Alawi W."/>
            <person name="Kalkatawi M."/>
            <person name="Stingl U."/>
            <person name="Bajic V.B."/>
        </authorList>
    </citation>
    <scope>NUCLEOTIDE SEQUENCE [LARGE SCALE GENOMIC DNA]</scope>
    <source>
        <strain evidence="9 10">E1L3A</strain>
    </source>
</reference>
<accession>U2EAC0</accession>
<evidence type="ECO:0000256" key="3">
    <source>
        <dbReference type="ARBA" id="ARBA00022737"/>
    </source>
</evidence>
<feature type="domain" description="SpoVT-AbrB" evidence="8">
    <location>
        <begin position="80"/>
        <end position="123"/>
    </location>
</feature>
<keyword evidence="5 7" id="KW-0238">DNA-binding</keyword>
<keyword evidence="2 7" id="KW-0963">Cytoplasm</keyword>
<comment type="caution">
    <text evidence="9">The sequence shown here is derived from an EMBL/GenBank/DDBJ whole genome shotgun (WGS) entry which is preliminary data.</text>
</comment>
<dbReference type="PANTHER" id="PTHR34701:SF1">
    <property type="entry name" value="TRANSCRIPTIONAL REGULATOR MRAZ"/>
    <property type="match status" value="1"/>
</dbReference>
<sequence>MFKGSHPVTIDAKGRIAIPASYRQSLIDDCAGRLVITRHWDGCLLIYPATEFQKFESQLLAKGSLNPKVRDIQRFFIGNARDIDMDRQGRLLLPSNLRAAASLESKAVLSGIGNLFELWDEAQFNDRAADTAAALAEDAANGELPDVLMDISL</sequence>
<dbReference type="GO" id="GO:0000976">
    <property type="term" value="F:transcription cis-regulatory region binding"/>
    <property type="evidence" value="ECO:0007669"/>
    <property type="project" value="TreeGrafter"/>
</dbReference>
<name>U2EAC0_9GAMM</name>
<gene>
    <name evidence="7 9" type="primary">mraZ</name>
    <name evidence="9" type="ORF">SSPSH_000320</name>
</gene>
<dbReference type="Gene3D" id="3.40.1550.20">
    <property type="entry name" value="Transcriptional regulator MraZ domain"/>
    <property type="match status" value="1"/>
</dbReference>
<dbReference type="InterPro" id="IPR037914">
    <property type="entry name" value="SpoVT-AbrB_sf"/>
</dbReference>
<reference evidence="9 10" key="1">
    <citation type="journal article" date="2011" name="J. Bacteriol.">
        <title>Genome sequence of Salinisphaera shabanensis, a gammaproteobacterium from the harsh, variable environment of the brine-seawater interface of the Shaban Deep in the Red Sea.</title>
        <authorList>
            <person name="Antunes A."/>
            <person name="Alam I."/>
            <person name="Bajic V.B."/>
            <person name="Stingl U."/>
        </authorList>
    </citation>
    <scope>NUCLEOTIDE SEQUENCE [LARGE SCALE GENOMIC DNA]</scope>
    <source>
        <strain evidence="9 10">E1L3A</strain>
    </source>
</reference>
<dbReference type="CDD" id="cd16321">
    <property type="entry name" value="MraZ_C"/>
    <property type="match status" value="1"/>
</dbReference>
<dbReference type="RefSeq" id="WP_006913112.1">
    <property type="nucleotide sequence ID" value="NZ_AFNV02000002.1"/>
</dbReference>
<dbReference type="InterPro" id="IPR007159">
    <property type="entry name" value="SpoVT-AbrB_dom"/>
</dbReference>
<dbReference type="OrthoDB" id="9807753at2"/>
<protein>
    <recommendedName>
        <fullName evidence="1 7">Transcriptional regulator MraZ</fullName>
    </recommendedName>
</protein>
<dbReference type="PROSITE" id="PS51740">
    <property type="entry name" value="SPOVT_ABRB"/>
    <property type="match status" value="2"/>
</dbReference>
<dbReference type="STRING" id="1033802.SSPSH_000320"/>
<keyword evidence="3" id="KW-0677">Repeat</keyword>
<dbReference type="Proteomes" id="UP000006242">
    <property type="component" value="Unassembled WGS sequence"/>
</dbReference>
<evidence type="ECO:0000313" key="10">
    <source>
        <dbReference type="Proteomes" id="UP000006242"/>
    </source>
</evidence>
<dbReference type="InterPro" id="IPR038619">
    <property type="entry name" value="MraZ_sf"/>
</dbReference>
<comment type="similarity">
    <text evidence="7">Belongs to the MraZ family.</text>
</comment>
<evidence type="ECO:0000256" key="2">
    <source>
        <dbReference type="ARBA" id="ARBA00022490"/>
    </source>
</evidence>
<dbReference type="Pfam" id="PF02381">
    <property type="entry name" value="MraZ"/>
    <property type="match status" value="2"/>
</dbReference>
<dbReference type="GO" id="GO:2000143">
    <property type="term" value="P:negative regulation of DNA-templated transcription initiation"/>
    <property type="evidence" value="ECO:0007669"/>
    <property type="project" value="TreeGrafter"/>
</dbReference>
<dbReference type="InterPro" id="IPR035642">
    <property type="entry name" value="MraZ_N"/>
</dbReference>
<proteinExistence type="inferred from homology"/>
<dbReference type="InterPro" id="IPR003444">
    <property type="entry name" value="MraZ"/>
</dbReference>
<dbReference type="InterPro" id="IPR020603">
    <property type="entry name" value="MraZ_dom"/>
</dbReference>
<evidence type="ECO:0000256" key="4">
    <source>
        <dbReference type="ARBA" id="ARBA00023015"/>
    </source>
</evidence>
<evidence type="ECO:0000256" key="7">
    <source>
        <dbReference type="HAMAP-Rule" id="MF_01008"/>
    </source>
</evidence>
<evidence type="ECO:0000259" key="8">
    <source>
        <dbReference type="PROSITE" id="PS51740"/>
    </source>
</evidence>
<comment type="subunit">
    <text evidence="7">Forms oligomers.</text>
</comment>
<dbReference type="InterPro" id="IPR035644">
    <property type="entry name" value="MraZ_C"/>
</dbReference>
<evidence type="ECO:0000256" key="5">
    <source>
        <dbReference type="ARBA" id="ARBA00023125"/>
    </source>
</evidence>
<feature type="domain" description="SpoVT-AbrB" evidence="8">
    <location>
        <begin position="5"/>
        <end position="51"/>
    </location>
</feature>
<dbReference type="GO" id="GO:0003700">
    <property type="term" value="F:DNA-binding transcription factor activity"/>
    <property type="evidence" value="ECO:0007669"/>
    <property type="project" value="UniProtKB-UniRule"/>
</dbReference>
<dbReference type="eggNOG" id="COG2001">
    <property type="taxonomic scope" value="Bacteria"/>
</dbReference>
<organism evidence="9 10">
    <name type="scientific">Salinisphaera shabanensis E1L3A</name>
    <dbReference type="NCBI Taxonomy" id="1033802"/>
    <lineage>
        <taxon>Bacteria</taxon>
        <taxon>Pseudomonadati</taxon>
        <taxon>Pseudomonadota</taxon>
        <taxon>Gammaproteobacteria</taxon>
        <taxon>Salinisphaerales</taxon>
        <taxon>Salinisphaeraceae</taxon>
        <taxon>Salinisphaera</taxon>
    </lineage>
</organism>
<evidence type="ECO:0000256" key="1">
    <source>
        <dbReference type="ARBA" id="ARBA00013860"/>
    </source>
</evidence>
<dbReference type="GO" id="GO:0005737">
    <property type="term" value="C:cytoplasm"/>
    <property type="evidence" value="ECO:0007669"/>
    <property type="project" value="UniProtKB-UniRule"/>
</dbReference>
<dbReference type="SUPFAM" id="SSF89447">
    <property type="entry name" value="AbrB/MazE/MraZ-like"/>
    <property type="match status" value="1"/>
</dbReference>
<dbReference type="AlphaFoldDB" id="U2EAC0"/>
<dbReference type="PANTHER" id="PTHR34701">
    <property type="entry name" value="TRANSCRIPTIONAL REGULATOR MRAZ"/>
    <property type="match status" value="1"/>
</dbReference>
<dbReference type="CDD" id="cd16320">
    <property type="entry name" value="MraZ_N"/>
    <property type="match status" value="1"/>
</dbReference>
<keyword evidence="6 7" id="KW-0804">Transcription</keyword>
<evidence type="ECO:0000313" key="9">
    <source>
        <dbReference type="EMBL" id="ERJ20596.1"/>
    </source>
</evidence>
<keyword evidence="4 7" id="KW-0805">Transcription regulation</keyword>
<comment type="subcellular location">
    <subcellularLocation>
        <location evidence="7">Cytoplasm</location>
        <location evidence="7">Nucleoid</location>
    </subcellularLocation>
</comment>
<dbReference type="NCBIfam" id="TIGR00242">
    <property type="entry name" value="division/cell wall cluster transcriptional repressor MraZ"/>
    <property type="match status" value="1"/>
</dbReference>
<keyword evidence="10" id="KW-1185">Reference proteome</keyword>
<dbReference type="GO" id="GO:0009295">
    <property type="term" value="C:nucleoid"/>
    <property type="evidence" value="ECO:0007669"/>
    <property type="project" value="UniProtKB-SubCell"/>
</dbReference>
<dbReference type="EMBL" id="AFNV02000002">
    <property type="protein sequence ID" value="ERJ20596.1"/>
    <property type="molecule type" value="Genomic_DNA"/>
</dbReference>